<organism evidence="1 2">
    <name type="scientific">Rehmannia glutinosa</name>
    <name type="common">Chinese foxglove</name>
    <dbReference type="NCBI Taxonomy" id="99300"/>
    <lineage>
        <taxon>Eukaryota</taxon>
        <taxon>Viridiplantae</taxon>
        <taxon>Streptophyta</taxon>
        <taxon>Embryophyta</taxon>
        <taxon>Tracheophyta</taxon>
        <taxon>Spermatophyta</taxon>
        <taxon>Magnoliopsida</taxon>
        <taxon>eudicotyledons</taxon>
        <taxon>Gunneridae</taxon>
        <taxon>Pentapetalae</taxon>
        <taxon>asterids</taxon>
        <taxon>lamiids</taxon>
        <taxon>Lamiales</taxon>
        <taxon>Orobanchaceae</taxon>
        <taxon>Rehmannieae</taxon>
        <taxon>Rehmannia</taxon>
    </lineage>
</organism>
<keyword evidence="2" id="KW-1185">Reference proteome</keyword>
<dbReference type="PANTHER" id="PTHR35317:SF5">
    <property type="entry name" value="CCHC-TYPE DOMAIN-CONTAINING PROTEIN"/>
    <property type="match status" value="1"/>
</dbReference>
<accession>A0ABR0X034</accession>
<dbReference type="PANTHER" id="PTHR35317">
    <property type="entry name" value="OS04G0629600 PROTEIN"/>
    <property type="match status" value="1"/>
</dbReference>
<protein>
    <recommendedName>
        <fullName evidence="3">Zinc finger, CCHC-type</fullName>
    </recommendedName>
</protein>
<dbReference type="Pfam" id="PF14223">
    <property type="entry name" value="Retrotran_gag_2"/>
    <property type="match status" value="1"/>
</dbReference>
<gene>
    <name evidence="1" type="ORF">DH2020_014445</name>
</gene>
<evidence type="ECO:0000313" key="2">
    <source>
        <dbReference type="Proteomes" id="UP001318860"/>
    </source>
</evidence>
<comment type="caution">
    <text evidence="1">The sequence shown here is derived from an EMBL/GenBank/DDBJ whole genome shotgun (WGS) entry which is preliminary data.</text>
</comment>
<sequence>MAKNPLAAILDTNRLTSPNFVDWLRNLRIVLQSECREYVLDAAPPQNPPVNTTEEEFAKHRKQMNDDAQAWCYMLASMSNELQRQNDGLKHATEILLHLKELYGEHTRQARYQILKELFRCRMKEGSSVHDHGLKMIALIERLESLGIVMDNELYMDLILQSLPPSFDTFVVNFNMHKMETSLPKLVNMLKTAESTMKKEKPVLLVSSLS</sequence>
<evidence type="ECO:0008006" key="3">
    <source>
        <dbReference type="Google" id="ProtNLM"/>
    </source>
</evidence>
<reference evidence="1 2" key="1">
    <citation type="journal article" date="2021" name="Comput. Struct. Biotechnol. J.">
        <title>De novo genome assembly of the potent medicinal plant Rehmannia glutinosa using nanopore technology.</title>
        <authorList>
            <person name="Ma L."/>
            <person name="Dong C."/>
            <person name="Song C."/>
            <person name="Wang X."/>
            <person name="Zheng X."/>
            <person name="Niu Y."/>
            <person name="Chen S."/>
            <person name="Feng W."/>
        </authorList>
    </citation>
    <scope>NUCLEOTIDE SEQUENCE [LARGE SCALE GENOMIC DNA]</scope>
    <source>
        <strain evidence="1">DH-2019</strain>
    </source>
</reference>
<proteinExistence type="predicted"/>
<evidence type="ECO:0000313" key="1">
    <source>
        <dbReference type="EMBL" id="KAK6151810.1"/>
    </source>
</evidence>
<dbReference type="Proteomes" id="UP001318860">
    <property type="component" value="Unassembled WGS sequence"/>
</dbReference>
<dbReference type="EMBL" id="JABTTQ020000007">
    <property type="protein sequence ID" value="KAK6151810.1"/>
    <property type="molecule type" value="Genomic_DNA"/>
</dbReference>
<name>A0ABR0X034_REHGL</name>